<keyword evidence="4" id="KW-1185">Reference proteome</keyword>
<dbReference type="Pfam" id="PF09250">
    <property type="entry name" value="Prim-Pol"/>
    <property type="match status" value="1"/>
</dbReference>
<dbReference type="Proteomes" id="UP001367513">
    <property type="component" value="Unassembled WGS sequence"/>
</dbReference>
<gene>
    <name evidence="3" type="ORF">WG925_16035</name>
</gene>
<evidence type="ECO:0000313" key="3">
    <source>
        <dbReference type="EMBL" id="MEK6465255.1"/>
    </source>
</evidence>
<dbReference type="EMBL" id="JBBPIX010000008">
    <property type="protein sequence ID" value="MEK6465255.1"/>
    <property type="molecule type" value="Genomic_DNA"/>
</dbReference>
<organism evidence="3 4">
    <name type="scientific">Pseudonocardia alni subsp. carboxydivorans</name>
    <dbReference type="NCBI Taxonomy" id="415010"/>
    <lineage>
        <taxon>Bacteria</taxon>
        <taxon>Bacillati</taxon>
        <taxon>Actinomycetota</taxon>
        <taxon>Actinomycetes</taxon>
        <taxon>Pseudonocardiales</taxon>
        <taxon>Pseudonocardiaceae</taxon>
        <taxon>Pseudonocardia</taxon>
    </lineage>
</organism>
<dbReference type="InterPro" id="IPR015330">
    <property type="entry name" value="DNA_primase/pol_bifunc_N"/>
</dbReference>
<feature type="region of interest" description="Disordered" evidence="1">
    <location>
        <begin position="206"/>
        <end position="230"/>
    </location>
</feature>
<name>A0ABU9AGT2_PSEA5</name>
<feature type="domain" description="DNA primase/polymerase bifunctional N-terminal" evidence="2">
    <location>
        <begin position="25"/>
        <end position="181"/>
    </location>
</feature>
<evidence type="ECO:0000313" key="4">
    <source>
        <dbReference type="Proteomes" id="UP001367513"/>
    </source>
</evidence>
<protein>
    <submittedName>
        <fullName evidence="3">Bifunctional DNA primase/polymerase</fullName>
    </submittedName>
</protein>
<evidence type="ECO:0000256" key="1">
    <source>
        <dbReference type="SAM" id="MobiDB-lite"/>
    </source>
</evidence>
<accession>A0ABU9AGT2</accession>
<sequence>MVATPCGRRSPLVSPLRTLAAYPSRTRARSPILVLYFTGKAAPQGLSRKRKEVTSMSWWDSYRAVYGAELRAAAREYADHGWPLVPGPGAEVMLATGDVLDVVEVPAVIGRQVCRTLREAGEVVPVAATPEGTWWFPMSPRHALPAELSLHTDVVLHTDGIGVVAPPTERPEGWVQWRVAPARVGYRVPEAAVVVEAICDAVRRRDSEQALPDEQEARAEQSGVPGALRR</sequence>
<comment type="caution">
    <text evidence="3">The sequence shown here is derived from an EMBL/GenBank/DDBJ whole genome shotgun (WGS) entry which is preliminary data.</text>
</comment>
<dbReference type="RefSeq" id="WP_346102747.1">
    <property type="nucleotide sequence ID" value="NZ_BAAAOD010000014.1"/>
</dbReference>
<proteinExistence type="predicted"/>
<evidence type="ECO:0000259" key="2">
    <source>
        <dbReference type="Pfam" id="PF09250"/>
    </source>
</evidence>
<reference evidence="3 4" key="1">
    <citation type="submission" date="2024-03" db="EMBL/GenBank/DDBJ databases">
        <title>Draft genome sequence of Pseudonocardia carboxydivorans JCM 14827.</title>
        <authorList>
            <person name="Duangmal K."/>
        </authorList>
    </citation>
    <scope>NUCLEOTIDE SEQUENCE [LARGE SCALE GENOMIC DNA]</scope>
    <source>
        <strain evidence="3 4">JCM 14827</strain>
    </source>
</reference>